<dbReference type="InterPro" id="IPR036852">
    <property type="entry name" value="Peptidase_S8/S53_dom_sf"/>
</dbReference>
<dbReference type="Proteomes" id="UP000596742">
    <property type="component" value="Unassembled WGS sequence"/>
</dbReference>
<keyword evidence="12" id="KW-0472">Membrane</keyword>
<dbReference type="PROSITE" id="PS51829">
    <property type="entry name" value="P_HOMO_B"/>
    <property type="match status" value="1"/>
</dbReference>
<protein>
    <submittedName>
        <fullName evidence="15">Furin</fullName>
        <ecNumber evidence="15">3.4.21.75</ecNumber>
    </submittedName>
</protein>
<evidence type="ECO:0000256" key="6">
    <source>
        <dbReference type="ARBA" id="ARBA00023157"/>
    </source>
</evidence>
<comment type="caution">
    <text evidence="8">Lacks conserved residue(s) required for the propagation of feature annotation.</text>
</comment>
<dbReference type="Gene3D" id="2.10.25.10">
    <property type="entry name" value="Laminin"/>
    <property type="match status" value="1"/>
</dbReference>
<evidence type="ECO:0000256" key="8">
    <source>
        <dbReference type="PROSITE-ProRule" id="PRU00076"/>
    </source>
</evidence>
<dbReference type="GO" id="GO:0005509">
    <property type="term" value="F:calcium ion binding"/>
    <property type="evidence" value="ECO:0007669"/>
    <property type="project" value="InterPro"/>
</dbReference>
<evidence type="ECO:0000313" key="15">
    <source>
        <dbReference type="EMBL" id="VDI60662.1"/>
    </source>
</evidence>
<dbReference type="Gene3D" id="2.60.120.260">
    <property type="entry name" value="Galactose-binding domain-like"/>
    <property type="match status" value="1"/>
</dbReference>
<comment type="caution">
    <text evidence="15">The sequence shown here is derived from an EMBL/GenBank/DDBJ whole genome shotgun (WGS) entry which is preliminary data.</text>
</comment>
<feature type="transmembrane region" description="Helical" evidence="12">
    <location>
        <begin position="862"/>
        <end position="881"/>
    </location>
</feature>
<evidence type="ECO:0000256" key="1">
    <source>
        <dbReference type="ARBA" id="ARBA00022670"/>
    </source>
</evidence>
<name>A0A8B6G9K4_MYTGA</name>
<feature type="region of interest" description="Disordered" evidence="11">
    <location>
        <begin position="106"/>
        <end position="143"/>
    </location>
</feature>
<keyword evidence="6 8" id="KW-1015">Disulfide bond</keyword>
<organism evidence="15 16">
    <name type="scientific">Mytilus galloprovincialis</name>
    <name type="common">Mediterranean mussel</name>
    <dbReference type="NCBI Taxonomy" id="29158"/>
    <lineage>
        <taxon>Eukaryota</taxon>
        <taxon>Metazoa</taxon>
        <taxon>Spiralia</taxon>
        <taxon>Lophotrochozoa</taxon>
        <taxon>Mollusca</taxon>
        <taxon>Bivalvia</taxon>
        <taxon>Autobranchia</taxon>
        <taxon>Pteriomorphia</taxon>
        <taxon>Mytilida</taxon>
        <taxon>Mytiloidea</taxon>
        <taxon>Mytilidae</taxon>
        <taxon>Mytilinae</taxon>
        <taxon>Mytilus</taxon>
    </lineage>
</organism>
<dbReference type="PRINTS" id="PR00723">
    <property type="entry name" value="SUBTILISIN"/>
</dbReference>
<dbReference type="InterPro" id="IPR000742">
    <property type="entry name" value="EGF"/>
</dbReference>
<dbReference type="GO" id="GO:0005802">
    <property type="term" value="C:trans-Golgi network"/>
    <property type="evidence" value="ECO:0007669"/>
    <property type="project" value="TreeGrafter"/>
</dbReference>
<dbReference type="EC" id="3.4.21.75" evidence="15"/>
<keyword evidence="4 9" id="KW-0378">Hydrolase</keyword>
<dbReference type="InterPro" id="IPR001881">
    <property type="entry name" value="EGF-like_Ca-bd_dom"/>
</dbReference>
<dbReference type="PANTHER" id="PTHR42884">
    <property type="entry name" value="PROPROTEIN CONVERTASE SUBTILISIN/KEXIN-RELATED"/>
    <property type="match status" value="1"/>
</dbReference>
<keyword evidence="12" id="KW-0812">Transmembrane</keyword>
<feature type="active site" description="Charge relay system" evidence="7 9">
    <location>
        <position position="379"/>
    </location>
</feature>
<keyword evidence="5 9" id="KW-0720">Serine protease</keyword>
<evidence type="ECO:0000256" key="9">
    <source>
        <dbReference type="PROSITE-ProRule" id="PRU01240"/>
    </source>
</evidence>
<sequence length="903" mass="99807">MLPVALGYVNDLLRVTLGYVHEQSITCSARVCERPTTRTYMVHVTLVYVNKVLRVPLCVRERPVTITSSVRERPDTRTSNVRERHFKRTSSVRERPVTITSCVRERPVTRTSSVHERPVTRTSSVREQPVARTSSERERPDMRTSCIRERPVTRTSSERERPGTRASIVRERPVTRISCVRERPVTITSCVRERPVTRYRTSIVRELPVTRTSNVRELPVTRTSSERERPVTRSSCVRERPVTLPLVYVNDLLRVPLVTTRKEDPKEWFCKEYPEFKCESLRKVLEFGDVIYYRAVLDQSKRSKAISKDIEDPIVRTHKHSNNFISFEQEIAYIRVPKTTDPQWSNLWHLNGNILPSMKVSEAWGLGYNGSGIIIGIVDDGLQTDHSDLDENVDTTIDKDVYDDDDDPSPSSAWDSHGTNVGGLVAAEINNGDCTVGVAHQATLVGIRILGPGTVTDSQEAEALGWQLSDIDIYSNSWGPTDGYGFEEPGSITKTALQNGVTNGRDGKGVIFTWAAGNGETSDNCNADGYANSIYTIAITSVQQGENAWYSEVCAAAMAATYGGSNRDQYLTTTTTSSGCISDNVQGTSYSTPIASGIIALALQANPKLTWRDIQHLIVLTTTKSGFSDTYSSWQTNGAGKEFSQVLGFGFMDAQSMVTRAISWTTTVPVQQICITPTFTVSSTTSGSLHSSDSRAIQNSDCSTISYLEHVTVNINFSYSEKRGVTEFYLVSPDGTESHLLHYRYSDAVYYSSAGSLSWTFMSVHFWGENPIGEWTLKFKSYQGLSAVTVTSWALSLYGTTTNPVPDTDFCVLSPCQNNGTCSNNQYSYSCQCTDDFSGTNCDSTVTSIDDNNTDGSNHGPIIAAVLGGLIVCACVIIAVVRYANFPSRVSPTAKIATTKPNV</sequence>
<dbReference type="EMBL" id="UYJE01008064">
    <property type="protein sequence ID" value="VDI60662.1"/>
    <property type="molecule type" value="Genomic_DNA"/>
</dbReference>
<keyword evidence="16" id="KW-1185">Reference proteome</keyword>
<dbReference type="PROSITE" id="PS00137">
    <property type="entry name" value="SUBTILASE_HIS"/>
    <property type="match status" value="1"/>
</dbReference>
<dbReference type="CDD" id="cd00054">
    <property type="entry name" value="EGF_CA"/>
    <property type="match status" value="1"/>
</dbReference>
<dbReference type="SMART" id="SM00179">
    <property type="entry name" value="EGF_CA"/>
    <property type="match status" value="1"/>
</dbReference>
<evidence type="ECO:0000256" key="3">
    <source>
        <dbReference type="ARBA" id="ARBA00022729"/>
    </source>
</evidence>
<dbReference type="PROSITE" id="PS00010">
    <property type="entry name" value="ASX_HYDROXYL"/>
    <property type="match status" value="1"/>
</dbReference>
<evidence type="ECO:0000256" key="11">
    <source>
        <dbReference type="SAM" id="MobiDB-lite"/>
    </source>
</evidence>
<dbReference type="InterPro" id="IPR008979">
    <property type="entry name" value="Galactose-bd-like_sf"/>
</dbReference>
<dbReference type="PROSITE" id="PS50026">
    <property type="entry name" value="EGF_3"/>
    <property type="match status" value="1"/>
</dbReference>
<dbReference type="Pfam" id="PF00082">
    <property type="entry name" value="Peptidase_S8"/>
    <property type="match status" value="1"/>
</dbReference>
<dbReference type="SUPFAM" id="SSF52743">
    <property type="entry name" value="Subtilisin-like"/>
    <property type="match status" value="1"/>
</dbReference>
<evidence type="ECO:0000256" key="5">
    <source>
        <dbReference type="ARBA" id="ARBA00022825"/>
    </source>
</evidence>
<dbReference type="PROSITE" id="PS51892">
    <property type="entry name" value="SUBTILASE"/>
    <property type="match status" value="1"/>
</dbReference>
<evidence type="ECO:0000256" key="10">
    <source>
        <dbReference type="RuleBase" id="RU003355"/>
    </source>
</evidence>
<keyword evidence="2" id="KW-0165">Cleavage on pair of basic residues</keyword>
<evidence type="ECO:0000259" key="14">
    <source>
        <dbReference type="PROSITE" id="PS51829"/>
    </source>
</evidence>
<keyword evidence="1 9" id="KW-0645">Protease</keyword>
<dbReference type="AlphaFoldDB" id="A0A8B6G9K4"/>
<dbReference type="InterPro" id="IPR023827">
    <property type="entry name" value="Peptidase_S8_Asp-AS"/>
</dbReference>
<reference evidence="15" key="1">
    <citation type="submission" date="2018-11" db="EMBL/GenBank/DDBJ databases">
        <authorList>
            <person name="Alioto T."/>
            <person name="Alioto T."/>
        </authorList>
    </citation>
    <scope>NUCLEOTIDE SEQUENCE</scope>
</reference>
<dbReference type="GO" id="GO:0016485">
    <property type="term" value="P:protein processing"/>
    <property type="evidence" value="ECO:0007669"/>
    <property type="project" value="TreeGrafter"/>
</dbReference>
<dbReference type="Pfam" id="PF01483">
    <property type="entry name" value="P_proprotein"/>
    <property type="match status" value="1"/>
</dbReference>
<feature type="domain" description="P/Homo B" evidence="14">
    <location>
        <begin position="667"/>
        <end position="803"/>
    </location>
</feature>
<evidence type="ECO:0000256" key="4">
    <source>
        <dbReference type="ARBA" id="ARBA00022801"/>
    </source>
</evidence>
<evidence type="ECO:0000256" key="12">
    <source>
        <dbReference type="SAM" id="Phobius"/>
    </source>
</evidence>
<dbReference type="InterPro" id="IPR015500">
    <property type="entry name" value="Peptidase_S8_subtilisin-rel"/>
</dbReference>
<dbReference type="PROSITE" id="PS00138">
    <property type="entry name" value="SUBTILASE_SER"/>
    <property type="match status" value="1"/>
</dbReference>
<evidence type="ECO:0000256" key="7">
    <source>
        <dbReference type="PIRSR" id="PIRSR615500-1"/>
    </source>
</evidence>
<dbReference type="SUPFAM" id="SSF49785">
    <property type="entry name" value="Galactose-binding domain-like"/>
    <property type="match status" value="1"/>
</dbReference>
<comment type="similarity">
    <text evidence="9 10">Belongs to the peptidase S8 family.</text>
</comment>
<dbReference type="Gene3D" id="3.40.50.200">
    <property type="entry name" value="Peptidase S8/S53 domain"/>
    <property type="match status" value="1"/>
</dbReference>
<dbReference type="InterPro" id="IPR000209">
    <property type="entry name" value="Peptidase_S8/S53_dom"/>
</dbReference>
<evidence type="ECO:0000259" key="13">
    <source>
        <dbReference type="PROSITE" id="PS50026"/>
    </source>
</evidence>
<keyword evidence="3" id="KW-0732">Signal</keyword>
<accession>A0A8B6G9K4</accession>
<dbReference type="SUPFAM" id="SSF57196">
    <property type="entry name" value="EGF/Laminin"/>
    <property type="match status" value="1"/>
</dbReference>
<dbReference type="SMART" id="SM00181">
    <property type="entry name" value="EGF"/>
    <property type="match status" value="1"/>
</dbReference>
<dbReference type="GO" id="GO:0000139">
    <property type="term" value="C:Golgi membrane"/>
    <property type="evidence" value="ECO:0007669"/>
    <property type="project" value="TreeGrafter"/>
</dbReference>
<proteinExistence type="inferred from homology"/>
<dbReference type="InterPro" id="IPR034182">
    <property type="entry name" value="Kexin/furin"/>
</dbReference>
<dbReference type="PROSITE" id="PS00022">
    <property type="entry name" value="EGF_1"/>
    <property type="match status" value="1"/>
</dbReference>
<keyword evidence="12" id="KW-1133">Transmembrane helix</keyword>
<feature type="active site" description="Charge relay system" evidence="7 9">
    <location>
        <position position="589"/>
    </location>
</feature>
<dbReference type="OrthoDB" id="300641at2759"/>
<dbReference type="GO" id="GO:0004252">
    <property type="term" value="F:serine-type endopeptidase activity"/>
    <property type="evidence" value="ECO:0007669"/>
    <property type="project" value="UniProtKB-UniRule"/>
</dbReference>
<dbReference type="InterPro" id="IPR002884">
    <property type="entry name" value="P_dom"/>
</dbReference>
<dbReference type="InterPro" id="IPR022398">
    <property type="entry name" value="Peptidase_S8_His-AS"/>
</dbReference>
<evidence type="ECO:0000313" key="16">
    <source>
        <dbReference type="Proteomes" id="UP000596742"/>
    </source>
</evidence>
<dbReference type="PANTHER" id="PTHR42884:SF23">
    <property type="entry name" value="FURIN-LIKE PROTEASE 2"/>
    <property type="match status" value="1"/>
</dbReference>
<dbReference type="InterPro" id="IPR023828">
    <property type="entry name" value="Peptidase_S8_Ser-AS"/>
</dbReference>
<feature type="region of interest" description="Disordered" evidence="11">
    <location>
        <begin position="396"/>
        <end position="417"/>
    </location>
</feature>
<feature type="active site" description="Charge relay system" evidence="7 9">
    <location>
        <position position="417"/>
    </location>
</feature>
<dbReference type="CDD" id="cd04059">
    <property type="entry name" value="Peptidases_S8_Protein_convertases_Kexins_Furin-like"/>
    <property type="match status" value="1"/>
</dbReference>
<dbReference type="InterPro" id="IPR000152">
    <property type="entry name" value="EGF-type_Asp/Asn_hydroxyl_site"/>
</dbReference>
<keyword evidence="8" id="KW-0245">EGF-like domain</keyword>
<dbReference type="PROSITE" id="PS00136">
    <property type="entry name" value="SUBTILASE_ASP"/>
    <property type="match status" value="1"/>
</dbReference>
<feature type="compositionally biased region" description="Basic and acidic residues" evidence="11">
    <location>
        <begin position="134"/>
        <end position="143"/>
    </location>
</feature>
<feature type="disulfide bond" evidence="8">
    <location>
        <begin position="833"/>
        <end position="842"/>
    </location>
</feature>
<gene>
    <name evidence="15" type="ORF">MGAL_10B008195</name>
</gene>
<evidence type="ECO:0000256" key="2">
    <source>
        <dbReference type="ARBA" id="ARBA00022685"/>
    </source>
</evidence>
<feature type="domain" description="EGF-like" evidence="13">
    <location>
        <begin position="807"/>
        <end position="843"/>
    </location>
</feature>
<feature type="compositionally biased region" description="Basic and acidic residues" evidence="11">
    <location>
        <begin position="106"/>
        <end position="119"/>
    </location>
</feature>